<proteinExistence type="predicted"/>
<protein>
    <recommendedName>
        <fullName evidence="4">ATP synthase subunit B</fullName>
    </recommendedName>
</protein>
<dbReference type="AlphaFoldDB" id="A0A9J6ZFH9"/>
<gene>
    <name evidence="2" type="ORF">NAG76_01305</name>
</gene>
<feature type="coiled-coil region" evidence="1">
    <location>
        <begin position="69"/>
        <end position="96"/>
    </location>
</feature>
<sequence length="98" mass="11031">MVKDSVDKAISLMLGLAVVSKDKIDSTIDELVQKGQVSKEESANLAQTLLKKGEETKLSIETMVQDRVQSLLKEQRVAMLDDIERLEKRIEDLENSRS</sequence>
<evidence type="ECO:0000256" key="1">
    <source>
        <dbReference type="SAM" id="Coils"/>
    </source>
</evidence>
<keyword evidence="1" id="KW-0175">Coiled coil</keyword>
<organism evidence="2 3">
    <name type="scientific">Candidatus Pristimantibacillus lignocellulolyticus</name>
    <dbReference type="NCBI Taxonomy" id="2994561"/>
    <lineage>
        <taxon>Bacteria</taxon>
        <taxon>Bacillati</taxon>
        <taxon>Bacillota</taxon>
        <taxon>Bacilli</taxon>
        <taxon>Bacillales</taxon>
        <taxon>Paenibacillaceae</taxon>
        <taxon>Candidatus Pristimantibacillus</taxon>
    </lineage>
</organism>
<evidence type="ECO:0000313" key="2">
    <source>
        <dbReference type="EMBL" id="URN94923.1"/>
    </source>
</evidence>
<accession>A0A9J6ZFH9</accession>
<dbReference type="Proteomes" id="UP001056756">
    <property type="component" value="Chromosome"/>
</dbReference>
<dbReference type="NCBIfam" id="NF047773">
    <property type="entry name" value="phas_rel_Lepto"/>
    <property type="match status" value="1"/>
</dbReference>
<evidence type="ECO:0008006" key="4">
    <source>
        <dbReference type="Google" id="ProtNLM"/>
    </source>
</evidence>
<evidence type="ECO:0000313" key="3">
    <source>
        <dbReference type="Proteomes" id="UP001056756"/>
    </source>
</evidence>
<dbReference type="KEGG" id="plig:NAG76_01305"/>
<reference evidence="2" key="1">
    <citation type="submission" date="2022-05" db="EMBL/GenBank/DDBJ databases">
        <title>Novel bacterial taxa in a minimal lignocellulolytic consortium and its capacity to transform plastics disclosed by genome-resolved metagenomics.</title>
        <authorList>
            <person name="Rodriguez C.A.D."/>
            <person name="Diaz-Garcia L."/>
            <person name="Herrera K."/>
            <person name="Tarazona N.A."/>
            <person name="Sproer C."/>
            <person name="Overmann J."/>
            <person name="Jimenez D.J."/>
        </authorList>
    </citation>
    <scope>NUCLEOTIDE SEQUENCE</scope>
    <source>
        <strain evidence="2">MAG5</strain>
    </source>
</reference>
<dbReference type="EMBL" id="CP097899">
    <property type="protein sequence ID" value="URN94923.1"/>
    <property type="molecule type" value="Genomic_DNA"/>
</dbReference>
<name>A0A9J6ZFH9_9BACL</name>